<dbReference type="AlphaFoldDB" id="A0A0K2TRA2"/>
<reference evidence="2" key="1">
    <citation type="submission" date="2014-05" db="EMBL/GenBank/DDBJ databases">
        <authorList>
            <person name="Chronopoulou M."/>
        </authorList>
    </citation>
    <scope>NUCLEOTIDE SEQUENCE</scope>
    <source>
        <tissue evidence="2">Whole organism</tissue>
    </source>
</reference>
<accession>A0A0K2TRA2</accession>
<feature type="transmembrane region" description="Helical" evidence="1">
    <location>
        <begin position="63"/>
        <end position="84"/>
    </location>
</feature>
<sequence>MKEAAVFAHSTEPTGFKELAGSVGVGLGNAIAAIGKRRMLKLAITPVTTTSDVELANPLHSQLQLRLVPINLLLSSLVYCLFLIERKIRSTNKTLITTSCN</sequence>
<evidence type="ECO:0000256" key="1">
    <source>
        <dbReference type="SAM" id="Phobius"/>
    </source>
</evidence>
<keyword evidence="1" id="KW-0472">Membrane</keyword>
<keyword evidence="1" id="KW-0812">Transmembrane</keyword>
<organism evidence="2">
    <name type="scientific">Lepeophtheirus salmonis</name>
    <name type="common">Salmon louse</name>
    <name type="synonym">Caligus salmonis</name>
    <dbReference type="NCBI Taxonomy" id="72036"/>
    <lineage>
        <taxon>Eukaryota</taxon>
        <taxon>Metazoa</taxon>
        <taxon>Ecdysozoa</taxon>
        <taxon>Arthropoda</taxon>
        <taxon>Crustacea</taxon>
        <taxon>Multicrustacea</taxon>
        <taxon>Hexanauplia</taxon>
        <taxon>Copepoda</taxon>
        <taxon>Siphonostomatoida</taxon>
        <taxon>Caligidae</taxon>
        <taxon>Lepeophtheirus</taxon>
    </lineage>
</organism>
<dbReference type="EMBL" id="HACA01010974">
    <property type="protein sequence ID" value="CDW28335.1"/>
    <property type="molecule type" value="Transcribed_RNA"/>
</dbReference>
<proteinExistence type="predicted"/>
<protein>
    <submittedName>
        <fullName evidence="2">Uncharacterized protein</fullName>
    </submittedName>
</protein>
<name>A0A0K2TRA2_LEPSM</name>
<evidence type="ECO:0000313" key="2">
    <source>
        <dbReference type="EMBL" id="CDW28335.1"/>
    </source>
</evidence>
<keyword evidence="1" id="KW-1133">Transmembrane helix</keyword>